<sequence length="482" mass="54773">MTRSKVIDGYDSYGDYSDDCESQYQTTARTGRMVDHYEPPNYLYYEKGVDFDGAYLHPAVAQVAGYRYKYDKYLGADECVRIGARSIVGHFTCYTCQPSVADGYRIWYSAVICTELYLSPCNDYKAILHSQQCNRCDEYAKPEVDIENYICKVISTLDLWTGRRNAYWTEQYRATRGPHDEDRCHGCQVGALLACCDCSDLTHPSDEVATRKHVPPTPNYNPTYTSTFAYSNHDPVHSTYSNHHTAHSTYSNQDPVYSVYSNRDSVHSTCISHDPLYSAYNDHDSDYSDYSNHDPVYSTYSYHDPVHSAYSNHDPVYSSHSDHDSVYSDYSNHDPVYSTSLPKYDATLPRHNTLTPVPRTPKLTHSPSALVPAQTLVSGAKYSFHGKTYCGKYLHGSVKRRSGKRYQYNETLLNESSNVISINTQSVLGQFTCRYPQCLRTWRSGSVCVQVLLTADDQYKAVIHTQQCKSCGQFVLPDIYTG</sequence>
<keyword evidence="6" id="KW-1185">Reference proteome</keyword>
<evidence type="ECO:0000313" key="5">
    <source>
        <dbReference type="EMBL" id="KAG0292538.1"/>
    </source>
</evidence>
<keyword evidence="2" id="KW-0863">Zinc-finger</keyword>
<evidence type="ECO:0000259" key="4">
    <source>
        <dbReference type="Pfam" id="PF13695"/>
    </source>
</evidence>
<evidence type="ECO:0000313" key="6">
    <source>
        <dbReference type="Proteomes" id="UP001194696"/>
    </source>
</evidence>
<dbReference type="EMBL" id="JAAAIM010000193">
    <property type="protein sequence ID" value="KAG0292538.1"/>
    <property type="molecule type" value="Genomic_DNA"/>
</dbReference>
<keyword evidence="1" id="KW-0479">Metal-binding</keyword>
<dbReference type="Proteomes" id="UP001194696">
    <property type="component" value="Unassembled WGS sequence"/>
</dbReference>
<accession>A0ABQ7K6W9</accession>
<dbReference type="Pfam" id="PF13695">
    <property type="entry name" value="Zn_ribbon_3CxxC"/>
    <property type="match status" value="2"/>
</dbReference>
<dbReference type="InterPro" id="IPR027377">
    <property type="entry name" value="ZAR1/RTP1-5-like_Znf-3CxxC"/>
</dbReference>
<protein>
    <recommendedName>
        <fullName evidence="4">3CxxC-type domain-containing protein</fullName>
    </recommendedName>
</protein>
<evidence type="ECO:0000256" key="3">
    <source>
        <dbReference type="ARBA" id="ARBA00022833"/>
    </source>
</evidence>
<evidence type="ECO:0000256" key="1">
    <source>
        <dbReference type="ARBA" id="ARBA00022723"/>
    </source>
</evidence>
<name>A0ABQ7K6W9_9FUNG</name>
<proteinExistence type="predicted"/>
<evidence type="ECO:0000256" key="2">
    <source>
        <dbReference type="ARBA" id="ARBA00022771"/>
    </source>
</evidence>
<comment type="caution">
    <text evidence="5">The sequence shown here is derived from an EMBL/GenBank/DDBJ whole genome shotgun (WGS) entry which is preliminary data.</text>
</comment>
<keyword evidence="3" id="KW-0862">Zinc</keyword>
<feature type="domain" description="3CxxC-type" evidence="4">
    <location>
        <begin position="427"/>
        <end position="473"/>
    </location>
</feature>
<reference evidence="5 6" key="1">
    <citation type="journal article" date="2020" name="Fungal Divers.">
        <title>Resolving the Mortierellaceae phylogeny through synthesis of multi-gene phylogenetics and phylogenomics.</title>
        <authorList>
            <person name="Vandepol N."/>
            <person name="Liber J."/>
            <person name="Desiro A."/>
            <person name="Na H."/>
            <person name="Kennedy M."/>
            <person name="Barry K."/>
            <person name="Grigoriev I.V."/>
            <person name="Miller A.N."/>
            <person name="O'Donnell K."/>
            <person name="Stajich J.E."/>
            <person name="Bonito G."/>
        </authorList>
    </citation>
    <scope>NUCLEOTIDE SEQUENCE [LARGE SCALE GENOMIC DNA]</scope>
    <source>
        <strain evidence="5 6">AD045</strain>
    </source>
</reference>
<gene>
    <name evidence="5" type="ORF">BGZ96_004021</name>
</gene>
<organism evidence="5 6">
    <name type="scientific">Linnemannia gamsii</name>
    <dbReference type="NCBI Taxonomy" id="64522"/>
    <lineage>
        <taxon>Eukaryota</taxon>
        <taxon>Fungi</taxon>
        <taxon>Fungi incertae sedis</taxon>
        <taxon>Mucoromycota</taxon>
        <taxon>Mortierellomycotina</taxon>
        <taxon>Mortierellomycetes</taxon>
        <taxon>Mortierellales</taxon>
        <taxon>Mortierellaceae</taxon>
        <taxon>Linnemannia</taxon>
    </lineage>
</organism>
<feature type="domain" description="3CxxC-type" evidence="4">
    <location>
        <begin position="87"/>
        <end position="189"/>
    </location>
</feature>